<keyword evidence="3 5" id="KW-1133">Transmembrane helix</keyword>
<dbReference type="EMBL" id="CADEPI010000454">
    <property type="protein sequence ID" value="CAB3386100.1"/>
    <property type="molecule type" value="Genomic_DNA"/>
</dbReference>
<feature type="transmembrane region" description="Helical" evidence="5">
    <location>
        <begin position="122"/>
        <end position="145"/>
    </location>
</feature>
<comment type="caution">
    <text evidence="6">The sequence shown here is derived from an EMBL/GenBank/DDBJ whole genome shotgun (WGS) entry which is preliminary data.</text>
</comment>
<proteinExistence type="predicted"/>
<comment type="subcellular location">
    <subcellularLocation>
        <location evidence="1">Membrane</location>
        <topology evidence="1">Multi-pass membrane protein</topology>
    </subcellularLocation>
</comment>
<evidence type="ECO:0000256" key="1">
    <source>
        <dbReference type="ARBA" id="ARBA00004141"/>
    </source>
</evidence>
<dbReference type="AlphaFoldDB" id="A0A8S1DUA4"/>
<keyword evidence="7" id="KW-1185">Reference proteome</keyword>
<evidence type="ECO:0000256" key="2">
    <source>
        <dbReference type="ARBA" id="ARBA00022692"/>
    </source>
</evidence>
<accession>A0A8S1DUA4</accession>
<sequence>MVGTTVVEAPAPADEKKKSSHLLHSAGVNFERRYRSNQTAQNYHVGQSEVVYEDADGREHRMEIVKVSEKIGNFRKCVPRLSFICACILCIVNLLLPGIGTIIATLRVVCGVETSNPNRSQAICYGFLAGILQILLAPLIIGWVWSILYGVYLIQDAGGLAPEQPGAPSP</sequence>
<evidence type="ECO:0000256" key="4">
    <source>
        <dbReference type="ARBA" id="ARBA00023136"/>
    </source>
</evidence>
<dbReference type="Pfam" id="PF15795">
    <property type="entry name" value="Spec3"/>
    <property type="match status" value="1"/>
</dbReference>
<reference evidence="6 7" key="1">
    <citation type="submission" date="2020-04" db="EMBL/GenBank/DDBJ databases">
        <authorList>
            <person name="Alioto T."/>
            <person name="Alioto T."/>
            <person name="Gomez Garrido J."/>
        </authorList>
    </citation>
    <scope>NUCLEOTIDE SEQUENCE [LARGE SCALE GENOMIC DNA]</scope>
</reference>
<keyword evidence="4 5" id="KW-0472">Membrane</keyword>
<dbReference type="InterPro" id="IPR026673">
    <property type="entry name" value="SPEC3/Stum"/>
</dbReference>
<dbReference type="GO" id="GO:0016020">
    <property type="term" value="C:membrane"/>
    <property type="evidence" value="ECO:0007669"/>
    <property type="project" value="UniProtKB-SubCell"/>
</dbReference>
<dbReference type="PANTHER" id="PTHR21676:SF6">
    <property type="entry name" value="PROTEIN STUM"/>
    <property type="match status" value="1"/>
</dbReference>
<keyword evidence="2 5" id="KW-0812">Transmembrane</keyword>
<gene>
    <name evidence="6" type="ORF">CLODIP_2_CD09683</name>
</gene>
<protein>
    <submittedName>
        <fullName evidence="6">Uncharacterized protein</fullName>
    </submittedName>
</protein>
<evidence type="ECO:0000256" key="3">
    <source>
        <dbReference type="ARBA" id="ARBA00022989"/>
    </source>
</evidence>
<evidence type="ECO:0000256" key="5">
    <source>
        <dbReference type="SAM" id="Phobius"/>
    </source>
</evidence>
<dbReference type="PANTHER" id="PTHR21676">
    <property type="entry name" value="PROTEIN STUM"/>
    <property type="match status" value="1"/>
</dbReference>
<feature type="transmembrane region" description="Helical" evidence="5">
    <location>
        <begin position="81"/>
        <end position="110"/>
    </location>
</feature>
<evidence type="ECO:0000313" key="6">
    <source>
        <dbReference type="EMBL" id="CAB3386100.1"/>
    </source>
</evidence>
<dbReference type="Proteomes" id="UP000494165">
    <property type="component" value="Unassembled WGS sequence"/>
</dbReference>
<organism evidence="6 7">
    <name type="scientific">Cloeon dipterum</name>
    <dbReference type="NCBI Taxonomy" id="197152"/>
    <lineage>
        <taxon>Eukaryota</taxon>
        <taxon>Metazoa</taxon>
        <taxon>Ecdysozoa</taxon>
        <taxon>Arthropoda</taxon>
        <taxon>Hexapoda</taxon>
        <taxon>Insecta</taxon>
        <taxon>Pterygota</taxon>
        <taxon>Palaeoptera</taxon>
        <taxon>Ephemeroptera</taxon>
        <taxon>Pisciforma</taxon>
        <taxon>Baetidae</taxon>
        <taxon>Cloeon</taxon>
    </lineage>
</organism>
<dbReference type="OrthoDB" id="361532at2759"/>
<evidence type="ECO:0000313" key="7">
    <source>
        <dbReference type="Proteomes" id="UP000494165"/>
    </source>
</evidence>
<name>A0A8S1DUA4_9INSE</name>